<evidence type="ECO:0000256" key="6">
    <source>
        <dbReference type="ARBA" id="ARBA00012180"/>
    </source>
</evidence>
<evidence type="ECO:0000256" key="15">
    <source>
        <dbReference type="PROSITE-ProRule" id="PRU01319"/>
    </source>
</evidence>
<keyword evidence="8 14" id="KW-0963">Cytoplasm</keyword>
<keyword evidence="12 14" id="KW-0378">Hydrolase</keyword>
<evidence type="ECO:0000256" key="1">
    <source>
        <dbReference type="ARBA" id="ARBA00000077"/>
    </source>
</evidence>
<dbReference type="EC" id="3.1.26.4" evidence="6 14"/>
<evidence type="ECO:0000256" key="12">
    <source>
        <dbReference type="ARBA" id="ARBA00022801"/>
    </source>
</evidence>
<accession>A0ABX2D5Z5</accession>
<keyword evidence="9 14" id="KW-0540">Nuclease</keyword>
<evidence type="ECO:0000256" key="9">
    <source>
        <dbReference type="ARBA" id="ARBA00022722"/>
    </source>
</evidence>
<dbReference type="CDD" id="cd07182">
    <property type="entry name" value="RNase_HII_bacteria_HII_like"/>
    <property type="match status" value="1"/>
</dbReference>
<feature type="binding site" evidence="14 15">
    <location>
        <position position="142"/>
    </location>
    <ligand>
        <name>a divalent metal cation</name>
        <dbReference type="ChEBI" id="CHEBI:60240"/>
    </ligand>
</feature>
<keyword evidence="11 14" id="KW-0255">Endonuclease</keyword>
<evidence type="ECO:0000256" key="5">
    <source>
        <dbReference type="ARBA" id="ARBA00007383"/>
    </source>
</evidence>
<dbReference type="RefSeq" id="WP_172192584.1">
    <property type="nucleotide sequence ID" value="NZ_CAWPPK010000085.1"/>
</dbReference>
<dbReference type="InterPro" id="IPR022898">
    <property type="entry name" value="RNase_HII"/>
</dbReference>
<evidence type="ECO:0000259" key="17">
    <source>
        <dbReference type="PROSITE" id="PS51975"/>
    </source>
</evidence>
<dbReference type="PANTHER" id="PTHR10954">
    <property type="entry name" value="RIBONUCLEASE H2 SUBUNIT A"/>
    <property type="match status" value="1"/>
</dbReference>
<evidence type="ECO:0000256" key="16">
    <source>
        <dbReference type="RuleBase" id="RU003515"/>
    </source>
</evidence>
<evidence type="ECO:0000256" key="4">
    <source>
        <dbReference type="ARBA" id="ARBA00004496"/>
    </source>
</evidence>
<evidence type="ECO:0000256" key="13">
    <source>
        <dbReference type="ARBA" id="ARBA00023211"/>
    </source>
</evidence>
<keyword evidence="13 14" id="KW-0464">Manganese</keyword>
<evidence type="ECO:0000256" key="8">
    <source>
        <dbReference type="ARBA" id="ARBA00022490"/>
    </source>
</evidence>
<dbReference type="GO" id="GO:0004523">
    <property type="term" value="F:RNA-DNA hybrid ribonuclease activity"/>
    <property type="evidence" value="ECO:0007669"/>
    <property type="project" value="UniProtKB-EC"/>
</dbReference>
<dbReference type="PANTHER" id="PTHR10954:SF18">
    <property type="entry name" value="RIBONUCLEASE HII"/>
    <property type="match status" value="1"/>
</dbReference>
<dbReference type="Pfam" id="PF01351">
    <property type="entry name" value="RNase_HII"/>
    <property type="match status" value="1"/>
</dbReference>
<comment type="subcellular location">
    <subcellularLocation>
        <location evidence="4 14">Cytoplasm</location>
    </subcellularLocation>
</comment>
<dbReference type="NCBIfam" id="NF010537">
    <property type="entry name" value="PRK13925.1"/>
    <property type="match status" value="1"/>
</dbReference>
<dbReference type="InterPro" id="IPR024567">
    <property type="entry name" value="RNase_HII/HIII_dom"/>
</dbReference>
<sequence length="227" mass="24807">MKSEGRRKKSEVRGKKEEVEIFTLFPSFHLPLSPSPSNTLVIAGVDEVGRGALFGPVVAAACILPEEVLDELASCGVRDSKQLSAAARSRLAVKIRAVAVDCQIGAASVREIDRLNILQASLLAMKRAILKLNVTPDLCLVDGNQRIPNLSIEQETMIKGDARSIQIAAASIVAKVWRDELILRMAVKYPEYDLTNNKGYGTAKHKLALQRCGVSVFHRVSFSPCRK</sequence>
<gene>
    <name evidence="14 18" type="primary">rnhB</name>
    <name evidence="18" type="ORF">E5S67_05850</name>
</gene>
<dbReference type="SUPFAM" id="SSF53098">
    <property type="entry name" value="Ribonuclease H-like"/>
    <property type="match status" value="1"/>
</dbReference>
<proteinExistence type="inferred from homology"/>
<dbReference type="EMBL" id="SRRZ01000175">
    <property type="protein sequence ID" value="NQE38067.1"/>
    <property type="molecule type" value="Genomic_DNA"/>
</dbReference>
<keyword evidence="19" id="KW-1185">Reference proteome</keyword>
<comment type="similarity">
    <text evidence="5 14 16">Belongs to the RNase HII family.</text>
</comment>
<comment type="cofactor">
    <cofactor evidence="2">
        <name>Mg(2+)</name>
        <dbReference type="ChEBI" id="CHEBI:18420"/>
    </cofactor>
</comment>
<evidence type="ECO:0000256" key="11">
    <source>
        <dbReference type="ARBA" id="ARBA00022759"/>
    </source>
</evidence>
<comment type="function">
    <text evidence="3 14 16">Endonuclease that specifically degrades the RNA of RNA-DNA hybrids.</text>
</comment>
<dbReference type="InterPro" id="IPR001352">
    <property type="entry name" value="RNase_HII/HIII"/>
</dbReference>
<evidence type="ECO:0000313" key="19">
    <source>
        <dbReference type="Proteomes" id="UP000702425"/>
    </source>
</evidence>
<comment type="catalytic activity">
    <reaction evidence="1 14 15 16">
        <text>Endonucleolytic cleavage to 5'-phosphomonoester.</text>
        <dbReference type="EC" id="3.1.26.4"/>
    </reaction>
</comment>
<dbReference type="PROSITE" id="PS51975">
    <property type="entry name" value="RNASE_H_2"/>
    <property type="match status" value="1"/>
</dbReference>
<evidence type="ECO:0000313" key="18">
    <source>
        <dbReference type="EMBL" id="NQE38067.1"/>
    </source>
</evidence>
<feature type="binding site" evidence="14 15">
    <location>
        <position position="47"/>
    </location>
    <ligand>
        <name>a divalent metal cation</name>
        <dbReference type="ChEBI" id="CHEBI:60240"/>
    </ligand>
</feature>
<comment type="cofactor">
    <cofactor evidence="14 15">
        <name>Mn(2+)</name>
        <dbReference type="ChEBI" id="CHEBI:29035"/>
    </cofactor>
    <cofactor evidence="14 15">
        <name>Mg(2+)</name>
        <dbReference type="ChEBI" id="CHEBI:18420"/>
    </cofactor>
    <text evidence="14 15">Manganese or magnesium. Binds 1 divalent metal ion per monomer in the absence of substrate. May bind a second metal ion after substrate binding.</text>
</comment>
<organism evidence="18 19">
    <name type="scientific">Microcoleus asticus IPMA8</name>
    <dbReference type="NCBI Taxonomy" id="2563858"/>
    <lineage>
        <taxon>Bacteria</taxon>
        <taxon>Bacillati</taxon>
        <taxon>Cyanobacteriota</taxon>
        <taxon>Cyanophyceae</taxon>
        <taxon>Oscillatoriophycideae</taxon>
        <taxon>Oscillatoriales</taxon>
        <taxon>Microcoleaceae</taxon>
        <taxon>Microcoleus</taxon>
        <taxon>Microcoleus asticus</taxon>
    </lineage>
</organism>
<dbReference type="Proteomes" id="UP000702425">
    <property type="component" value="Unassembled WGS sequence"/>
</dbReference>
<dbReference type="HAMAP" id="MF_00052_B">
    <property type="entry name" value="RNase_HII_B"/>
    <property type="match status" value="1"/>
</dbReference>
<comment type="caution">
    <text evidence="18">The sequence shown here is derived from an EMBL/GenBank/DDBJ whole genome shotgun (WGS) entry which is preliminary data.</text>
</comment>
<evidence type="ECO:0000256" key="3">
    <source>
        <dbReference type="ARBA" id="ARBA00004065"/>
    </source>
</evidence>
<protein>
    <recommendedName>
        <fullName evidence="7 14">Ribonuclease HII</fullName>
        <shortName evidence="14">RNase HII</shortName>
        <ecNumber evidence="6 14">3.1.26.4</ecNumber>
    </recommendedName>
</protein>
<evidence type="ECO:0000256" key="10">
    <source>
        <dbReference type="ARBA" id="ARBA00022723"/>
    </source>
</evidence>
<dbReference type="Gene3D" id="3.30.420.10">
    <property type="entry name" value="Ribonuclease H-like superfamily/Ribonuclease H"/>
    <property type="match status" value="1"/>
</dbReference>
<evidence type="ECO:0000256" key="2">
    <source>
        <dbReference type="ARBA" id="ARBA00001946"/>
    </source>
</evidence>
<keyword evidence="10 14" id="KW-0479">Metal-binding</keyword>
<reference evidence="18 19" key="1">
    <citation type="journal article" date="2020" name="Sci. Rep.">
        <title>A novel cyanobacterial geosmin producer, revising GeoA distribution and dispersion patterns in Bacteria.</title>
        <authorList>
            <person name="Churro C."/>
            <person name="Semedo-Aguiar A.P."/>
            <person name="Silva A.D."/>
            <person name="Pereira-Leal J.B."/>
            <person name="Leite R.B."/>
        </authorList>
    </citation>
    <scope>NUCLEOTIDE SEQUENCE [LARGE SCALE GENOMIC DNA]</scope>
    <source>
        <strain evidence="18 19">IPMA8</strain>
    </source>
</reference>
<evidence type="ECO:0000256" key="14">
    <source>
        <dbReference type="HAMAP-Rule" id="MF_00052"/>
    </source>
</evidence>
<feature type="domain" description="RNase H type-2" evidence="17">
    <location>
        <begin position="40"/>
        <end position="227"/>
    </location>
</feature>
<dbReference type="InterPro" id="IPR036397">
    <property type="entry name" value="RNaseH_sf"/>
</dbReference>
<dbReference type="InterPro" id="IPR012337">
    <property type="entry name" value="RNaseH-like_sf"/>
</dbReference>
<dbReference type="NCBIfam" id="NF000595">
    <property type="entry name" value="PRK00015.1-3"/>
    <property type="match status" value="1"/>
</dbReference>
<name>A0ABX2D5Z5_9CYAN</name>
<feature type="binding site" evidence="14 15">
    <location>
        <position position="46"/>
    </location>
    <ligand>
        <name>a divalent metal cation</name>
        <dbReference type="ChEBI" id="CHEBI:60240"/>
    </ligand>
</feature>
<evidence type="ECO:0000256" key="7">
    <source>
        <dbReference type="ARBA" id="ARBA00019179"/>
    </source>
</evidence>